<proteinExistence type="predicted"/>
<sequence>MIAIMILIQPHCQPHNPKDLCNQKNSEKKQNPNEEAMNTYSEKTMDLCSKIQATQAITADYRQTSLQPIIIPERASYQFKHRNHTHLYSSESPQQHPSTLWIFWRNNFYLIIFCPFLSYIKYLPHIFIPIPFPPVQNCPKESGKSLSLIFVPYFSLTNKTARIKEGKGNLKETTTYYTAAETSKNTQVPTYTQDKTPAANNTSKPLNSFFFKKKIYLELCGSLVIEGGGGHCTQRYCIIISKQTQGKIRSKSLKITKRQNIQSLFLGCSVQRAQFYALKPKRTRHTSEKDTQLTTETVFLSTYWGPHWELFFLFHCWTTLIADFDMEPGMGAPTSSW</sequence>
<evidence type="ECO:0000313" key="3">
    <source>
        <dbReference type="Proteomes" id="UP000037035"/>
    </source>
</evidence>
<dbReference type="Proteomes" id="UP000037035">
    <property type="component" value="Unassembled WGS sequence"/>
</dbReference>
<comment type="caution">
    <text evidence="2">The sequence shown here is derived from an EMBL/GenBank/DDBJ whole genome shotgun (WGS) entry which is preliminary data.</text>
</comment>
<evidence type="ECO:0000256" key="1">
    <source>
        <dbReference type="SAM" id="MobiDB-lite"/>
    </source>
</evidence>
<accession>A0A0L6VFJ1</accession>
<organism evidence="2 3">
    <name type="scientific">Puccinia sorghi</name>
    <dbReference type="NCBI Taxonomy" id="27349"/>
    <lineage>
        <taxon>Eukaryota</taxon>
        <taxon>Fungi</taxon>
        <taxon>Dikarya</taxon>
        <taxon>Basidiomycota</taxon>
        <taxon>Pucciniomycotina</taxon>
        <taxon>Pucciniomycetes</taxon>
        <taxon>Pucciniales</taxon>
        <taxon>Pucciniaceae</taxon>
        <taxon>Puccinia</taxon>
    </lineage>
</organism>
<name>A0A0L6VFJ1_9BASI</name>
<dbReference type="AlphaFoldDB" id="A0A0L6VFJ1"/>
<feature type="region of interest" description="Disordered" evidence="1">
    <location>
        <begin position="17"/>
        <end position="37"/>
    </location>
</feature>
<keyword evidence="3" id="KW-1185">Reference proteome</keyword>
<dbReference type="EMBL" id="LAVV01006516">
    <property type="protein sequence ID" value="KNZ59523.1"/>
    <property type="molecule type" value="Genomic_DNA"/>
</dbReference>
<evidence type="ECO:0000313" key="2">
    <source>
        <dbReference type="EMBL" id="KNZ59523.1"/>
    </source>
</evidence>
<protein>
    <submittedName>
        <fullName evidence="2">Uncharacterized protein</fullName>
    </submittedName>
</protein>
<gene>
    <name evidence="2" type="ORF">VP01_1710g1</name>
</gene>
<reference evidence="2 3" key="1">
    <citation type="submission" date="2015-08" db="EMBL/GenBank/DDBJ databases">
        <title>Next Generation Sequencing and Analysis of the Genome of Puccinia sorghi L Schw, the Causal Agent of Maize Common Rust.</title>
        <authorList>
            <person name="Rochi L."/>
            <person name="Burguener G."/>
            <person name="Darino M."/>
            <person name="Turjanski A."/>
            <person name="Kreff E."/>
            <person name="Dieguez M.J."/>
            <person name="Sacco F."/>
        </authorList>
    </citation>
    <scope>NUCLEOTIDE SEQUENCE [LARGE SCALE GENOMIC DNA]</scope>
    <source>
        <strain evidence="2 3">RO10H11247</strain>
    </source>
</reference>
<dbReference type="VEuPathDB" id="FungiDB:VP01_1710g1"/>